<comment type="subcellular location">
    <subcellularLocation>
        <location evidence="1">Cell membrane</location>
        <topology evidence="1">Multi-pass membrane protein</topology>
    </subcellularLocation>
</comment>
<keyword evidence="7 8" id="KW-0472">Membrane</keyword>
<reference evidence="9 10" key="1">
    <citation type="journal article" date="2016" name="Nat. Commun.">
        <title>Thousands of microbial genomes shed light on interconnected biogeochemical processes in an aquifer system.</title>
        <authorList>
            <person name="Anantharaman K."/>
            <person name="Brown C.T."/>
            <person name="Hug L.A."/>
            <person name="Sharon I."/>
            <person name="Castelle C.J."/>
            <person name="Probst A.J."/>
            <person name="Thomas B.C."/>
            <person name="Singh A."/>
            <person name="Wilkins M.J."/>
            <person name="Karaoz U."/>
            <person name="Brodie E.L."/>
            <person name="Williams K.H."/>
            <person name="Hubbard S.S."/>
            <person name="Banfield J.F."/>
        </authorList>
    </citation>
    <scope>NUCLEOTIDE SEQUENCE [LARGE SCALE GENOMIC DNA]</scope>
</reference>
<evidence type="ECO:0000313" key="9">
    <source>
        <dbReference type="EMBL" id="OGL44693.1"/>
    </source>
</evidence>
<evidence type="ECO:0000256" key="4">
    <source>
        <dbReference type="ARBA" id="ARBA00022692"/>
    </source>
</evidence>
<evidence type="ECO:0000256" key="5">
    <source>
        <dbReference type="ARBA" id="ARBA00022960"/>
    </source>
</evidence>
<dbReference type="EMBL" id="MGDE01000170">
    <property type="protein sequence ID" value="OGL44693.1"/>
    <property type="molecule type" value="Genomic_DNA"/>
</dbReference>
<protein>
    <submittedName>
        <fullName evidence="9">Rod shape-determining protein MreD</fullName>
    </submittedName>
</protein>
<evidence type="ECO:0000256" key="6">
    <source>
        <dbReference type="ARBA" id="ARBA00022989"/>
    </source>
</evidence>
<evidence type="ECO:0000313" key="10">
    <source>
        <dbReference type="Proteomes" id="UP000178797"/>
    </source>
</evidence>
<feature type="transmembrane region" description="Helical" evidence="8">
    <location>
        <begin position="98"/>
        <end position="123"/>
    </location>
</feature>
<feature type="transmembrane region" description="Helical" evidence="8">
    <location>
        <begin position="129"/>
        <end position="151"/>
    </location>
</feature>
<dbReference type="Pfam" id="PF04093">
    <property type="entry name" value="MreD"/>
    <property type="match status" value="1"/>
</dbReference>
<name>A0A1F7RT21_9BACT</name>
<dbReference type="Proteomes" id="UP000178797">
    <property type="component" value="Unassembled WGS sequence"/>
</dbReference>
<sequence length="162" mass="18388">MVLMFFIFLFLAIFLQTNIFPSLLHTNIKPDIFLALTLYLSLFSDSSKGIIYGFLSGMVLDIFTEGAIGPNTLSLMTLGFFVGYIKSFVLLENIPAQTLLVIVSTLYQWILLFIYSGVFQLAINSISEITSFLFTQILLNIVSTFSIFFLFDFLKQKQSLKI</sequence>
<comment type="caution">
    <text evidence="9">The sequence shown here is derived from an EMBL/GenBank/DDBJ whole genome shotgun (WGS) entry which is preliminary data.</text>
</comment>
<proteinExistence type="inferred from homology"/>
<evidence type="ECO:0000256" key="8">
    <source>
        <dbReference type="SAM" id="Phobius"/>
    </source>
</evidence>
<accession>A0A1F7RT21</accession>
<dbReference type="GO" id="GO:0008360">
    <property type="term" value="P:regulation of cell shape"/>
    <property type="evidence" value="ECO:0007669"/>
    <property type="project" value="UniProtKB-KW"/>
</dbReference>
<feature type="transmembrane region" description="Helical" evidence="8">
    <location>
        <begin position="73"/>
        <end position="91"/>
    </location>
</feature>
<keyword evidence="3" id="KW-1003">Cell membrane</keyword>
<dbReference type="AlphaFoldDB" id="A0A1F7RT21"/>
<keyword evidence="5" id="KW-0133">Cell shape</keyword>
<keyword evidence="4 8" id="KW-0812">Transmembrane</keyword>
<evidence type="ECO:0000256" key="3">
    <source>
        <dbReference type="ARBA" id="ARBA00022475"/>
    </source>
</evidence>
<dbReference type="NCBIfam" id="TIGR03426">
    <property type="entry name" value="shape_MreD"/>
    <property type="match status" value="1"/>
</dbReference>
<organism evidence="9 10">
    <name type="scientific">Candidatus Schekmanbacteria bacterium RBG_16_38_10</name>
    <dbReference type="NCBI Taxonomy" id="1817879"/>
    <lineage>
        <taxon>Bacteria</taxon>
        <taxon>Candidatus Schekmaniibacteriota</taxon>
    </lineage>
</organism>
<evidence type="ECO:0000256" key="1">
    <source>
        <dbReference type="ARBA" id="ARBA00004651"/>
    </source>
</evidence>
<evidence type="ECO:0000256" key="2">
    <source>
        <dbReference type="ARBA" id="ARBA00007776"/>
    </source>
</evidence>
<dbReference type="GO" id="GO:0005886">
    <property type="term" value="C:plasma membrane"/>
    <property type="evidence" value="ECO:0007669"/>
    <property type="project" value="UniProtKB-SubCell"/>
</dbReference>
<comment type="similarity">
    <text evidence="2">Belongs to the MreD family.</text>
</comment>
<evidence type="ECO:0000256" key="7">
    <source>
        <dbReference type="ARBA" id="ARBA00023136"/>
    </source>
</evidence>
<dbReference type="InterPro" id="IPR007227">
    <property type="entry name" value="Cell_shape_determining_MreD"/>
</dbReference>
<gene>
    <name evidence="9" type="ORF">A2W05_02020</name>
</gene>
<keyword evidence="6 8" id="KW-1133">Transmembrane helix</keyword>